<comment type="caution">
    <text evidence="2">The sequence shown here is derived from an EMBL/GenBank/DDBJ whole genome shotgun (WGS) entry which is preliminary data.</text>
</comment>
<feature type="compositionally biased region" description="Polar residues" evidence="1">
    <location>
        <begin position="32"/>
        <end position="58"/>
    </location>
</feature>
<organism evidence="2 3">
    <name type="scientific">Rhizophagus irregularis</name>
    <dbReference type="NCBI Taxonomy" id="588596"/>
    <lineage>
        <taxon>Eukaryota</taxon>
        <taxon>Fungi</taxon>
        <taxon>Fungi incertae sedis</taxon>
        <taxon>Mucoromycota</taxon>
        <taxon>Glomeromycotina</taxon>
        <taxon>Glomeromycetes</taxon>
        <taxon>Glomerales</taxon>
        <taxon>Glomeraceae</taxon>
        <taxon>Rhizophagus</taxon>
    </lineage>
</organism>
<feature type="compositionally biased region" description="Basic residues" evidence="1">
    <location>
        <begin position="59"/>
        <end position="68"/>
    </location>
</feature>
<dbReference type="AlphaFoldDB" id="A0A2I1H9Z9"/>
<dbReference type="Proteomes" id="UP000234323">
    <property type="component" value="Unassembled WGS sequence"/>
</dbReference>
<evidence type="ECO:0000313" key="2">
    <source>
        <dbReference type="EMBL" id="PKY55699.1"/>
    </source>
</evidence>
<protein>
    <submittedName>
        <fullName evidence="2">Uncharacterized protein</fullName>
    </submittedName>
</protein>
<sequence length="68" mass="7925">YDLGLGLWIKKQDDFIDDNGDLQEVKGRSDNWNKASRSSGSRMDWEQQSGVYTHASPSRTHKQWRLDI</sequence>
<proteinExistence type="predicted"/>
<dbReference type="EMBL" id="LLXI01001933">
    <property type="protein sequence ID" value="PKY55699.1"/>
    <property type="molecule type" value="Genomic_DNA"/>
</dbReference>
<accession>A0A2I1H9Z9</accession>
<feature type="region of interest" description="Disordered" evidence="1">
    <location>
        <begin position="19"/>
        <end position="68"/>
    </location>
</feature>
<reference evidence="2 3" key="1">
    <citation type="submission" date="2015-10" db="EMBL/GenBank/DDBJ databases">
        <title>Genome analyses suggest a sexual origin of heterokaryosis in a supposedly ancient asexual fungus.</title>
        <authorList>
            <person name="Ropars J."/>
            <person name="Sedzielewska K."/>
            <person name="Noel J."/>
            <person name="Charron P."/>
            <person name="Farinelli L."/>
            <person name="Marton T."/>
            <person name="Kruger M."/>
            <person name="Pelin A."/>
            <person name="Brachmann A."/>
            <person name="Corradi N."/>
        </authorList>
    </citation>
    <scope>NUCLEOTIDE SEQUENCE [LARGE SCALE GENOMIC DNA]</scope>
    <source>
        <strain evidence="2 3">A4</strain>
    </source>
</reference>
<evidence type="ECO:0000313" key="3">
    <source>
        <dbReference type="Proteomes" id="UP000234323"/>
    </source>
</evidence>
<keyword evidence="3" id="KW-1185">Reference proteome</keyword>
<feature type="non-terminal residue" evidence="2">
    <location>
        <position position="1"/>
    </location>
</feature>
<gene>
    <name evidence="2" type="ORF">RhiirA4_475341</name>
</gene>
<evidence type="ECO:0000256" key="1">
    <source>
        <dbReference type="SAM" id="MobiDB-lite"/>
    </source>
</evidence>
<name>A0A2I1H9Z9_9GLOM</name>